<sequence length="66" mass="7143">MPAPPEPHLIVGPDYYTYGPWPGGAALDFLRPIATEATALLWIVVMIVLAASLLSFARLHAPRTES</sequence>
<keyword evidence="1" id="KW-0812">Transmembrane</keyword>
<evidence type="ECO:0000313" key="3">
    <source>
        <dbReference type="Proteomes" id="UP001596514"/>
    </source>
</evidence>
<dbReference type="RefSeq" id="WP_343971080.1">
    <property type="nucleotide sequence ID" value="NZ_BAAAGK010000088.1"/>
</dbReference>
<keyword evidence="1" id="KW-0472">Membrane</keyword>
<gene>
    <name evidence="2" type="ORF">ACFQVD_09025</name>
</gene>
<comment type="caution">
    <text evidence="2">The sequence shown here is derived from an EMBL/GenBank/DDBJ whole genome shotgun (WGS) entry which is preliminary data.</text>
</comment>
<feature type="transmembrane region" description="Helical" evidence="1">
    <location>
        <begin position="39"/>
        <end position="57"/>
    </location>
</feature>
<reference evidence="3" key="1">
    <citation type="journal article" date="2019" name="Int. J. Syst. Evol. Microbiol.">
        <title>The Global Catalogue of Microorganisms (GCM) 10K type strain sequencing project: providing services to taxonomists for standard genome sequencing and annotation.</title>
        <authorList>
            <consortium name="The Broad Institute Genomics Platform"/>
            <consortium name="The Broad Institute Genome Sequencing Center for Infectious Disease"/>
            <person name="Wu L."/>
            <person name="Ma J."/>
        </authorList>
    </citation>
    <scope>NUCLEOTIDE SEQUENCE [LARGE SCALE GENOMIC DNA]</scope>
    <source>
        <strain evidence="3">JCM 10083</strain>
    </source>
</reference>
<keyword evidence="1" id="KW-1133">Transmembrane helix</keyword>
<dbReference type="Proteomes" id="UP001596514">
    <property type="component" value="Unassembled WGS sequence"/>
</dbReference>
<name>A0ABW2SXQ1_9ACTN</name>
<accession>A0ABW2SXQ1</accession>
<dbReference type="EMBL" id="JBHTEE010000001">
    <property type="protein sequence ID" value="MFC7600241.1"/>
    <property type="molecule type" value="Genomic_DNA"/>
</dbReference>
<evidence type="ECO:0000313" key="2">
    <source>
        <dbReference type="EMBL" id="MFC7600241.1"/>
    </source>
</evidence>
<keyword evidence="3" id="KW-1185">Reference proteome</keyword>
<proteinExistence type="predicted"/>
<organism evidence="2 3">
    <name type="scientific">Streptosporangium amethystogenes subsp. fukuiense</name>
    <dbReference type="NCBI Taxonomy" id="698418"/>
    <lineage>
        <taxon>Bacteria</taxon>
        <taxon>Bacillati</taxon>
        <taxon>Actinomycetota</taxon>
        <taxon>Actinomycetes</taxon>
        <taxon>Streptosporangiales</taxon>
        <taxon>Streptosporangiaceae</taxon>
        <taxon>Streptosporangium</taxon>
    </lineage>
</organism>
<protein>
    <submittedName>
        <fullName evidence="2">Uncharacterized protein</fullName>
    </submittedName>
</protein>
<evidence type="ECO:0000256" key="1">
    <source>
        <dbReference type="SAM" id="Phobius"/>
    </source>
</evidence>